<dbReference type="InterPro" id="IPR052721">
    <property type="entry name" value="ET_Amicyanin"/>
</dbReference>
<comment type="caution">
    <text evidence="3">The sequence shown here is derived from an EMBL/GenBank/DDBJ whole genome shotgun (WGS) entry which is preliminary data.</text>
</comment>
<feature type="region of interest" description="Disordered" evidence="1">
    <location>
        <begin position="31"/>
        <end position="51"/>
    </location>
</feature>
<dbReference type="PANTHER" id="PTHR36507">
    <property type="entry name" value="BLL1555 PROTEIN"/>
    <property type="match status" value="1"/>
</dbReference>
<name>A0ABV6UVV9_9ACTN</name>
<keyword evidence="4" id="KW-1185">Reference proteome</keyword>
<protein>
    <submittedName>
        <fullName evidence="3">Cupredoxin domain-containing protein</fullName>
    </submittedName>
</protein>
<dbReference type="SUPFAM" id="SSF49503">
    <property type="entry name" value="Cupredoxins"/>
    <property type="match status" value="1"/>
</dbReference>
<evidence type="ECO:0000256" key="1">
    <source>
        <dbReference type="SAM" id="MobiDB-lite"/>
    </source>
</evidence>
<gene>
    <name evidence="3" type="ORF">ACEZDJ_30410</name>
</gene>
<dbReference type="InterPro" id="IPR008972">
    <property type="entry name" value="Cupredoxin"/>
</dbReference>
<sequence>MISDFTFAPSALTVSPGQTVTVVNHDSSTHTVTAGDKSFDTGDIAPGKSGSFTAPTKPGSYPYICTIHQFMHGTLTVR</sequence>
<dbReference type="Proteomes" id="UP001592528">
    <property type="component" value="Unassembled WGS sequence"/>
</dbReference>
<dbReference type="RefSeq" id="WP_232242661.1">
    <property type="nucleotide sequence ID" value="NZ_JBHEZZ010000022.1"/>
</dbReference>
<accession>A0ABV6UVV9</accession>
<dbReference type="EMBL" id="JBHEZZ010000022">
    <property type="protein sequence ID" value="MFC1405610.1"/>
    <property type="molecule type" value="Genomic_DNA"/>
</dbReference>
<dbReference type="Pfam" id="PF13473">
    <property type="entry name" value="Cupredoxin_1"/>
    <property type="match status" value="1"/>
</dbReference>
<dbReference type="InterPro" id="IPR028096">
    <property type="entry name" value="EfeO_Cupredoxin"/>
</dbReference>
<evidence type="ECO:0000313" key="3">
    <source>
        <dbReference type="EMBL" id="MFC1405610.1"/>
    </source>
</evidence>
<organism evidence="3 4">
    <name type="scientific">Streptacidiphilus cavernicola</name>
    <dbReference type="NCBI Taxonomy" id="3342716"/>
    <lineage>
        <taxon>Bacteria</taxon>
        <taxon>Bacillati</taxon>
        <taxon>Actinomycetota</taxon>
        <taxon>Actinomycetes</taxon>
        <taxon>Kitasatosporales</taxon>
        <taxon>Streptomycetaceae</taxon>
        <taxon>Streptacidiphilus</taxon>
    </lineage>
</organism>
<dbReference type="Gene3D" id="2.60.40.420">
    <property type="entry name" value="Cupredoxins - blue copper proteins"/>
    <property type="match status" value="1"/>
</dbReference>
<dbReference type="PANTHER" id="PTHR36507:SF1">
    <property type="entry name" value="BLL1555 PROTEIN"/>
    <property type="match status" value="1"/>
</dbReference>
<evidence type="ECO:0000259" key="2">
    <source>
        <dbReference type="Pfam" id="PF13473"/>
    </source>
</evidence>
<reference evidence="3 4" key="1">
    <citation type="submission" date="2024-09" db="EMBL/GenBank/DDBJ databases">
        <authorList>
            <person name="Lee S.D."/>
        </authorList>
    </citation>
    <scope>NUCLEOTIDE SEQUENCE [LARGE SCALE GENOMIC DNA]</scope>
    <source>
        <strain evidence="3 4">N1-5</strain>
    </source>
</reference>
<feature type="domain" description="EfeO-type cupredoxin-like" evidence="2">
    <location>
        <begin position="2"/>
        <end position="77"/>
    </location>
</feature>
<evidence type="ECO:0000313" key="4">
    <source>
        <dbReference type="Proteomes" id="UP001592528"/>
    </source>
</evidence>
<proteinExistence type="predicted"/>